<comment type="caution">
    <text evidence="4">The sequence shown here is derived from an EMBL/GenBank/DDBJ whole genome shotgun (WGS) entry which is preliminary data.</text>
</comment>
<evidence type="ECO:0000256" key="3">
    <source>
        <dbReference type="ARBA" id="ARBA00022737"/>
    </source>
</evidence>
<dbReference type="AlphaFoldDB" id="A0A1V9Y558"/>
<dbReference type="OrthoDB" id="188902at2759"/>
<dbReference type="PANTHER" id="PTHR24113:SF12">
    <property type="entry name" value="RAN GTPASE-ACTIVATING PROTEIN 1"/>
    <property type="match status" value="1"/>
</dbReference>
<organism evidence="4 5">
    <name type="scientific">Achlya hypogyna</name>
    <name type="common">Oomycete</name>
    <name type="synonym">Protoachlya hypogyna</name>
    <dbReference type="NCBI Taxonomy" id="1202772"/>
    <lineage>
        <taxon>Eukaryota</taxon>
        <taxon>Sar</taxon>
        <taxon>Stramenopiles</taxon>
        <taxon>Oomycota</taxon>
        <taxon>Saprolegniomycetes</taxon>
        <taxon>Saprolegniales</taxon>
        <taxon>Achlyaceae</taxon>
        <taxon>Achlya</taxon>
    </lineage>
</organism>
<dbReference type="PANTHER" id="PTHR24113">
    <property type="entry name" value="RAN GTPASE-ACTIVATING PROTEIN 1"/>
    <property type="match status" value="1"/>
</dbReference>
<dbReference type="InterPro" id="IPR001611">
    <property type="entry name" value="Leu-rich_rpt"/>
</dbReference>
<dbReference type="GO" id="GO:0006913">
    <property type="term" value="P:nucleocytoplasmic transport"/>
    <property type="evidence" value="ECO:0007669"/>
    <property type="project" value="TreeGrafter"/>
</dbReference>
<dbReference type="STRING" id="1202772.A0A1V9Y558"/>
<evidence type="ECO:0000256" key="2">
    <source>
        <dbReference type="ARBA" id="ARBA00022614"/>
    </source>
</evidence>
<gene>
    <name evidence="4" type="ORF">ACHHYP_17124</name>
</gene>
<accession>A0A1V9Y558</accession>
<evidence type="ECO:0000313" key="5">
    <source>
        <dbReference type="Proteomes" id="UP000243579"/>
    </source>
</evidence>
<dbReference type="SUPFAM" id="SSF52047">
    <property type="entry name" value="RNI-like"/>
    <property type="match status" value="1"/>
</dbReference>
<dbReference type="EMBL" id="JNBR01002866">
    <property type="protein sequence ID" value="OQR80851.1"/>
    <property type="molecule type" value="Genomic_DNA"/>
</dbReference>
<dbReference type="GO" id="GO:0005096">
    <property type="term" value="F:GTPase activator activity"/>
    <property type="evidence" value="ECO:0007669"/>
    <property type="project" value="UniProtKB-KW"/>
</dbReference>
<dbReference type="InterPro" id="IPR027038">
    <property type="entry name" value="RanGap"/>
</dbReference>
<dbReference type="Gene3D" id="3.80.10.10">
    <property type="entry name" value="Ribonuclease Inhibitor"/>
    <property type="match status" value="2"/>
</dbReference>
<keyword evidence="5" id="KW-1185">Reference proteome</keyword>
<dbReference type="GO" id="GO:0048471">
    <property type="term" value="C:perinuclear region of cytoplasm"/>
    <property type="evidence" value="ECO:0007669"/>
    <property type="project" value="TreeGrafter"/>
</dbReference>
<protein>
    <submittedName>
        <fullName evidence="4">Uncharacterized protein</fullName>
    </submittedName>
</protein>
<dbReference type="GO" id="GO:0031267">
    <property type="term" value="F:small GTPase binding"/>
    <property type="evidence" value="ECO:0007669"/>
    <property type="project" value="TreeGrafter"/>
</dbReference>
<dbReference type="InterPro" id="IPR032675">
    <property type="entry name" value="LRR_dom_sf"/>
</dbReference>
<reference evidence="4 5" key="1">
    <citation type="journal article" date="2014" name="Genome Biol. Evol.">
        <title>The secreted proteins of Achlya hypogyna and Thraustotheca clavata identify the ancestral oomycete secretome and reveal gene acquisitions by horizontal gene transfer.</title>
        <authorList>
            <person name="Misner I."/>
            <person name="Blouin N."/>
            <person name="Leonard G."/>
            <person name="Richards T.A."/>
            <person name="Lane C.E."/>
        </authorList>
    </citation>
    <scope>NUCLEOTIDE SEQUENCE [LARGE SCALE GENOMIC DNA]</scope>
    <source>
        <strain evidence="4 5">ATCC 48635</strain>
    </source>
</reference>
<keyword evidence="2" id="KW-0433">Leucine-rich repeat</keyword>
<keyword evidence="3" id="KW-0677">Repeat</keyword>
<dbReference type="GO" id="GO:0005634">
    <property type="term" value="C:nucleus"/>
    <property type="evidence" value="ECO:0007669"/>
    <property type="project" value="TreeGrafter"/>
</dbReference>
<evidence type="ECO:0000313" key="4">
    <source>
        <dbReference type="EMBL" id="OQR80851.1"/>
    </source>
</evidence>
<dbReference type="GO" id="GO:0005829">
    <property type="term" value="C:cytosol"/>
    <property type="evidence" value="ECO:0007669"/>
    <property type="project" value="TreeGrafter"/>
</dbReference>
<dbReference type="SMART" id="SM00368">
    <property type="entry name" value="LRR_RI"/>
    <property type="match status" value="4"/>
</dbReference>
<name>A0A1V9Y558_ACHHY</name>
<sequence length="574" mass="60950">MSKRLCVEQNLAPELVQTIALMLSSQHDMAELLGALPSAQLSAPLVALRALFVAFFEGRLGAASLWPSLHLPTPVSDASILDLVASALPLYPHLALSWATQPFSIPAMTTLALTLCSPQEAVLAAALWPHRLVSLHVTVTAWTDEALSQLCESLPTLPALTALQLRWQRATGFASVLDAVTASRATAVDLIFGRDRATQWDAGIVAAMAQWIELQPVTSLGLTYVHVDELSVRAMCNALHRCPTLRKLSIDQGDLAREWFYHQRAAPTLHTLTVAGCRYADLPAIMTCLAGANIASLGLNFRINERRKDDELLRFVAETLPTLPHLTSVDLPHYVFCPASYAAIGNLLPRLAEVNFETGQLKTLEGAMAIASVLPQCHRLASFKVSSLSAGGAAVAAGLTNCVNLTHVTLRGSRLGANGAAIVATAMASLHALVELNLSSNDMGDDGALSLVAAIPTCKRLVDVNLKSNHITCVGAASLANVLPQLVSLELGLNQISGAGARAIGHRLPRCNSLTWLGLHYNPLTLDGALAIIAGLSVCPRPWRRAGLSYTVADDADVARAAIARLAVPSAVVF</sequence>
<proteinExistence type="predicted"/>
<dbReference type="Proteomes" id="UP000243579">
    <property type="component" value="Unassembled WGS sequence"/>
</dbReference>
<keyword evidence="1" id="KW-0343">GTPase activation</keyword>
<evidence type="ECO:0000256" key="1">
    <source>
        <dbReference type="ARBA" id="ARBA00022468"/>
    </source>
</evidence>
<dbReference type="Pfam" id="PF13516">
    <property type="entry name" value="LRR_6"/>
    <property type="match status" value="2"/>
</dbReference>